<dbReference type="Pfam" id="PF05521">
    <property type="entry name" value="Phage_HCP"/>
    <property type="match status" value="1"/>
</dbReference>
<keyword evidence="2" id="KW-1185">Reference proteome</keyword>
<name>A0AAC9RS26_9STAP</name>
<dbReference type="Gene3D" id="2.40.10.270">
    <property type="entry name" value="Bacteriophage SPP1 head-tail adaptor protein"/>
    <property type="match status" value="1"/>
</dbReference>
<dbReference type="EMBL" id="CP020773">
    <property type="protein sequence ID" value="ARJ51328.1"/>
    <property type="molecule type" value="Genomic_DNA"/>
</dbReference>
<dbReference type="Proteomes" id="UP000242864">
    <property type="component" value="Chromosome"/>
</dbReference>
<sequence length="102" mass="11817">MAYHFNNKIKIVERVSSGPMPDSYKEKLIAKPWSDIKTIRGNEFIGSGLTASEIPVRFIIRYREGITASQRIKWKDLDFYIESVQNDNGLNRTLTIYAKAYK</sequence>
<proteinExistence type="predicted"/>
<evidence type="ECO:0000313" key="2">
    <source>
        <dbReference type="Proteomes" id="UP000242864"/>
    </source>
</evidence>
<dbReference type="KEGG" id="slz:B5P37_08405"/>
<accession>A0AAC9RS26</accession>
<dbReference type="InterPro" id="IPR038666">
    <property type="entry name" value="SSP1_head-tail_sf"/>
</dbReference>
<protein>
    <submittedName>
        <fullName evidence="1">Phage head-tail adapter protein</fullName>
    </submittedName>
</protein>
<evidence type="ECO:0000313" key="1">
    <source>
        <dbReference type="EMBL" id="ARJ51328.1"/>
    </source>
</evidence>
<dbReference type="InterPro" id="IPR008767">
    <property type="entry name" value="Phage_SPP1_head-tail_adaptor"/>
</dbReference>
<dbReference type="AlphaFoldDB" id="A0AAC9RS26"/>
<dbReference type="NCBIfam" id="TIGR01563">
    <property type="entry name" value="gp16_SPP1"/>
    <property type="match status" value="1"/>
</dbReference>
<gene>
    <name evidence="1" type="ORF">B5P37_08405</name>
</gene>
<dbReference type="RefSeq" id="WP_085237800.1">
    <property type="nucleotide sequence ID" value="NZ_CP020773.1"/>
</dbReference>
<organism evidence="1 2">
    <name type="scientific">Staphylococcus lutrae</name>
    <dbReference type="NCBI Taxonomy" id="155085"/>
    <lineage>
        <taxon>Bacteria</taxon>
        <taxon>Bacillati</taxon>
        <taxon>Bacillota</taxon>
        <taxon>Bacilli</taxon>
        <taxon>Bacillales</taxon>
        <taxon>Staphylococcaceae</taxon>
        <taxon>Staphylococcus</taxon>
    </lineage>
</organism>
<reference evidence="1 2" key="1">
    <citation type="submission" date="2017-04" db="EMBL/GenBank/DDBJ databases">
        <authorList>
            <person name="Veseli I.A."/>
            <person name="Tang C."/>
            <person name="Pombert J.-F."/>
        </authorList>
    </citation>
    <scope>NUCLEOTIDE SEQUENCE [LARGE SCALE GENOMIC DNA]</scope>
    <source>
        <strain evidence="1 2">ATCC 700373</strain>
    </source>
</reference>